<proteinExistence type="predicted"/>
<protein>
    <submittedName>
        <fullName evidence="2">Uncharacterized protein</fullName>
    </submittedName>
</protein>
<gene>
    <name evidence="2" type="ORF">C8U37_11461</name>
</gene>
<dbReference type="RefSeq" id="WP_108033167.1">
    <property type="nucleotide sequence ID" value="NZ_QAOM01000014.1"/>
</dbReference>
<dbReference type="AlphaFoldDB" id="A0A2T5IHL3"/>
<keyword evidence="1" id="KW-1133">Transmembrane helix</keyword>
<dbReference type="OrthoDB" id="9815852at2"/>
<evidence type="ECO:0000256" key="1">
    <source>
        <dbReference type="SAM" id="Phobius"/>
    </source>
</evidence>
<accession>A0A2T5IHL3</accession>
<feature type="transmembrane region" description="Helical" evidence="1">
    <location>
        <begin position="306"/>
        <end position="327"/>
    </location>
</feature>
<feature type="transmembrane region" description="Helical" evidence="1">
    <location>
        <begin position="232"/>
        <end position="251"/>
    </location>
</feature>
<dbReference type="InterPro" id="IPR047928">
    <property type="entry name" value="Perm_prefix_1"/>
</dbReference>
<comment type="caution">
    <text evidence="2">The sequence shown here is derived from an EMBL/GenBank/DDBJ whole genome shotgun (WGS) entry which is preliminary data.</text>
</comment>
<feature type="transmembrane region" description="Helical" evidence="1">
    <location>
        <begin position="142"/>
        <end position="166"/>
    </location>
</feature>
<name>A0A2T5IHL3_9LACT</name>
<keyword evidence="1" id="KW-0812">Transmembrane</keyword>
<feature type="transmembrane region" description="Helical" evidence="1">
    <location>
        <begin position="107"/>
        <end position="130"/>
    </location>
</feature>
<sequence>MGTLRNYVDSIFADLPKSAEMLRQKQELLDRMQRRFDELKAEGKSEHEAIGMVFAELGDVDAIRDAAAVGVSANVPEDVSGAGNEQQIYLSTEEVDAYLAHRHSFSWAIATGVFLCIMGPASLFLGQYLVDSFFRQQGRASALTGVLTMVPLFVLIAAGVVLFILYGMREDQFELENKHVVLDAATYNRLKAEHKAFRPRLATAVAIGVALCILAPVSLLLSAVFLGEDNKLSLVFLLSFVAIGVFLFVYYGTQDETYEKLLSIGEFARDRSEKNKMVGIVAGVVFPLAAAIYLIAGFVYAAWGSAWIIFPITGILFGIFATVYSGYMDLKKRK</sequence>
<reference evidence="2 3" key="1">
    <citation type="submission" date="2018-04" db="EMBL/GenBank/DDBJ databases">
        <title>Genomic Encyclopedia of Archaeal and Bacterial Type Strains, Phase II (KMG-II): from individual species to whole genera.</title>
        <authorList>
            <person name="Goeker M."/>
        </authorList>
    </citation>
    <scope>NUCLEOTIDE SEQUENCE [LARGE SCALE GENOMIC DNA]</scope>
    <source>
        <strain evidence="2 3">DSM 18806</strain>
    </source>
</reference>
<keyword evidence="1" id="KW-0472">Membrane</keyword>
<dbReference type="NCBIfam" id="NF038403">
    <property type="entry name" value="perm_prefix_1"/>
    <property type="match status" value="1"/>
</dbReference>
<evidence type="ECO:0000313" key="2">
    <source>
        <dbReference type="EMBL" id="PTQ83305.1"/>
    </source>
</evidence>
<keyword evidence="3" id="KW-1185">Reference proteome</keyword>
<feature type="transmembrane region" description="Helical" evidence="1">
    <location>
        <begin position="277"/>
        <end position="300"/>
    </location>
</feature>
<evidence type="ECO:0000313" key="3">
    <source>
        <dbReference type="Proteomes" id="UP000244161"/>
    </source>
</evidence>
<dbReference type="EMBL" id="QAOM01000014">
    <property type="protein sequence ID" value="PTQ83305.1"/>
    <property type="molecule type" value="Genomic_DNA"/>
</dbReference>
<feature type="transmembrane region" description="Helical" evidence="1">
    <location>
        <begin position="201"/>
        <end position="226"/>
    </location>
</feature>
<dbReference type="Proteomes" id="UP000244161">
    <property type="component" value="Unassembled WGS sequence"/>
</dbReference>
<organism evidence="2 3">
    <name type="scientific">Trichococcus patagoniensis</name>
    <dbReference type="NCBI Taxonomy" id="382641"/>
    <lineage>
        <taxon>Bacteria</taxon>
        <taxon>Bacillati</taxon>
        <taxon>Bacillota</taxon>
        <taxon>Bacilli</taxon>
        <taxon>Lactobacillales</taxon>
        <taxon>Carnobacteriaceae</taxon>
        <taxon>Trichococcus</taxon>
    </lineage>
</organism>